<organism evidence="2">
    <name type="scientific">viral metagenome</name>
    <dbReference type="NCBI Taxonomy" id="1070528"/>
    <lineage>
        <taxon>unclassified sequences</taxon>
        <taxon>metagenomes</taxon>
        <taxon>organismal metagenomes</taxon>
    </lineage>
</organism>
<reference evidence="2" key="1">
    <citation type="submission" date="2020-03" db="EMBL/GenBank/DDBJ databases">
        <title>The deep terrestrial virosphere.</title>
        <authorList>
            <person name="Holmfeldt K."/>
            <person name="Nilsson E."/>
            <person name="Simone D."/>
            <person name="Lopez-Fernandez M."/>
            <person name="Wu X."/>
            <person name="de Brujin I."/>
            <person name="Lundin D."/>
            <person name="Andersson A."/>
            <person name="Bertilsson S."/>
            <person name="Dopson M."/>
        </authorList>
    </citation>
    <scope>NUCLEOTIDE SEQUENCE</scope>
    <source>
        <strain evidence="2">MM415B06537</strain>
    </source>
</reference>
<evidence type="ECO:0000256" key="1">
    <source>
        <dbReference type="SAM" id="Phobius"/>
    </source>
</evidence>
<keyword evidence="1" id="KW-0472">Membrane</keyword>
<dbReference type="AlphaFoldDB" id="A0A6M3LPH9"/>
<gene>
    <name evidence="2" type="ORF">MM415B06537_0008</name>
</gene>
<proteinExistence type="predicted"/>
<sequence length="39" mass="4604">MKLLQFLVIIIFSPIILILLFIYLVELLFMYSISGEWGL</sequence>
<keyword evidence="1" id="KW-0812">Transmembrane</keyword>
<evidence type="ECO:0000313" key="2">
    <source>
        <dbReference type="EMBL" id="QJA97176.1"/>
    </source>
</evidence>
<protein>
    <submittedName>
        <fullName evidence="2">Uncharacterized protein</fullName>
    </submittedName>
</protein>
<keyword evidence="1" id="KW-1133">Transmembrane helix</keyword>
<feature type="transmembrane region" description="Helical" evidence="1">
    <location>
        <begin position="6"/>
        <end position="29"/>
    </location>
</feature>
<dbReference type="EMBL" id="MT143469">
    <property type="protein sequence ID" value="QJA97176.1"/>
    <property type="molecule type" value="Genomic_DNA"/>
</dbReference>
<accession>A0A6M3LPH9</accession>
<name>A0A6M3LPH9_9ZZZZ</name>